<sequence>MTTPTTLRLLTLPAIALALTALTAPARAQESTTAVDQAMLREAQGDYQLADGRTLSVQVGLRRVSVGVDAPPLQSWRAESSDLIVSPDGMRRVRLFRNADGTVDRIAFETDRVTR</sequence>
<dbReference type="EMBL" id="JAJTWU010000007">
    <property type="protein sequence ID" value="MCE4556432.1"/>
    <property type="molecule type" value="Genomic_DNA"/>
</dbReference>
<keyword evidence="3" id="KW-1185">Reference proteome</keyword>
<evidence type="ECO:0000256" key="1">
    <source>
        <dbReference type="SAM" id="SignalP"/>
    </source>
</evidence>
<organism evidence="2 3">
    <name type="scientific">Pelomonas cellulosilytica</name>
    <dbReference type="NCBI Taxonomy" id="2906762"/>
    <lineage>
        <taxon>Bacteria</taxon>
        <taxon>Pseudomonadati</taxon>
        <taxon>Pseudomonadota</taxon>
        <taxon>Betaproteobacteria</taxon>
        <taxon>Burkholderiales</taxon>
        <taxon>Sphaerotilaceae</taxon>
        <taxon>Roseateles</taxon>
    </lineage>
</organism>
<proteinExistence type="predicted"/>
<comment type="caution">
    <text evidence="2">The sequence shown here is derived from an EMBL/GenBank/DDBJ whole genome shotgun (WGS) entry which is preliminary data.</text>
</comment>
<evidence type="ECO:0008006" key="4">
    <source>
        <dbReference type="Google" id="ProtNLM"/>
    </source>
</evidence>
<evidence type="ECO:0000313" key="3">
    <source>
        <dbReference type="Proteomes" id="UP001200741"/>
    </source>
</evidence>
<keyword evidence="1" id="KW-0732">Signal</keyword>
<protein>
    <recommendedName>
        <fullName evidence="4">Secreted protein</fullName>
    </recommendedName>
</protein>
<dbReference type="Proteomes" id="UP001200741">
    <property type="component" value="Unassembled WGS sequence"/>
</dbReference>
<name>A0ABS8XX99_9BURK</name>
<accession>A0ABS8XX99</accession>
<evidence type="ECO:0000313" key="2">
    <source>
        <dbReference type="EMBL" id="MCE4556432.1"/>
    </source>
</evidence>
<reference evidence="2 3" key="1">
    <citation type="submission" date="2021-12" db="EMBL/GenBank/DDBJ databases">
        <title>Genome seq of P8.</title>
        <authorList>
            <person name="Seo T."/>
        </authorList>
    </citation>
    <scope>NUCLEOTIDE SEQUENCE [LARGE SCALE GENOMIC DNA]</scope>
    <source>
        <strain evidence="2 3">P8</strain>
    </source>
</reference>
<gene>
    <name evidence="2" type="ORF">LXT13_18715</name>
</gene>
<feature type="chain" id="PRO_5045329286" description="Secreted protein" evidence="1">
    <location>
        <begin position="29"/>
        <end position="115"/>
    </location>
</feature>
<feature type="signal peptide" evidence="1">
    <location>
        <begin position="1"/>
        <end position="28"/>
    </location>
</feature>
<dbReference type="RefSeq" id="WP_233373467.1">
    <property type="nucleotide sequence ID" value="NZ_JAJTWU010000007.1"/>
</dbReference>